<protein>
    <recommendedName>
        <fullName evidence="4">CMP/dCMP-type deaminase domain-containing protein</fullName>
    </recommendedName>
</protein>
<name>A0ABS1JU52_9BURK</name>
<proteinExistence type="predicted"/>
<evidence type="ECO:0000256" key="1">
    <source>
        <dbReference type="SAM" id="MobiDB-lite"/>
    </source>
</evidence>
<sequence length="124" mass="13547">MSIANLIVYGTREPTPEQVAEVEARRQEWEAAHPEEPRQVEPATEPVMPLFVAVRLTGRCLEGERDGGRLEHIVASEAVGAWGKALCHARPGLRGNGWSPGWLTLENATCPRCVKAAKRLGLLA</sequence>
<comment type="caution">
    <text evidence="2">The sequence shown here is derived from an EMBL/GenBank/DDBJ whole genome shotgun (WGS) entry which is preliminary data.</text>
</comment>
<dbReference type="EMBL" id="JAEQND010000013">
    <property type="protein sequence ID" value="MBL0427701.1"/>
    <property type="molecule type" value="Genomic_DNA"/>
</dbReference>
<organism evidence="2 3">
    <name type="scientific">Ramlibacter alkalitolerans</name>
    <dbReference type="NCBI Taxonomy" id="2039631"/>
    <lineage>
        <taxon>Bacteria</taxon>
        <taxon>Pseudomonadati</taxon>
        <taxon>Pseudomonadota</taxon>
        <taxon>Betaproteobacteria</taxon>
        <taxon>Burkholderiales</taxon>
        <taxon>Comamonadaceae</taxon>
        <taxon>Ramlibacter</taxon>
    </lineage>
</organism>
<keyword evidence="3" id="KW-1185">Reference proteome</keyword>
<dbReference type="Proteomes" id="UP000622707">
    <property type="component" value="Unassembled WGS sequence"/>
</dbReference>
<dbReference type="RefSeq" id="WP_201692335.1">
    <property type="nucleotide sequence ID" value="NZ_JAEQND010000013.1"/>
</dbReference>
<evidence type="ECO:0008006" key="4">
    <source>
        <dbReference type="Google" id="ProtNLM"/>
    </source>
</evidence>
<feature type="region of interest" description="Disordered" evidence="1">
    <location>
        <begin position="25"/>
        <end position="44"/>
    </location>
</feature>
<feature type="compositionally biased region" description="Basic and acidic residues" evidence="1">
    <location>
        <begin position="25"/>
        <end position="39"/>
    </location>
</feature>
<reference evidence="2 3" key="1">
    <citation type="journal article" date="2017" name="Int. J. Syst. Evol. Microbiol.">
        <title>Ramlibacter alkalitolerans sp. nov., alkali-tolerant bacterium isolated from soil of ginseng.</title>
        <authorList>
            <person name="Lee D.H."/>
            <person name="Cha C.J."/>
        </authorList>
    </citation>
    <scope>NUCLEOTIDE SEQUENCE [LARGE SCALE GENOMIC DNA]</scope>
    <source>
        <strain evidence="2 3">KACC 19305</strain>
    </source>
</reference>
<accession>A0ABS1JU52</accession>
<evidence type="ECO:0000313" key="2">
    <source>
        <dbReference type="EMBL" id="MBL0427701.1"/>
    </source>
</evidence>
<evidence type="ECO:0000313" key="3">
    <source>
        <dbReference type="Proteomes" id="UP000622707"/>
    </source>
</evidence>
<gene>
    <name evidence="2" type="ORF">JI746_21480</name>
</gene>